<dbReference type="PROSITE" id="PS51257">
    <property type="entry name" value="PROKAR_LIPOPROTEIN"/>
    <property type="match status" value="1"/>
</dbReference>
<dbReference type="EMBL" id="JPOS01000035">
    <property type="protein sequence ID" value="KGE87513.1"/>
    <property type="molecule type" value="Genomic_DNA"/>
</dbReference>
<name>A0A098S781_9BACT</name>
<proteinExistence type="predicted"/>
<evidence type="ECO:0000313" key="2">
    <source>
        <dbReference type="Proteomes" id="UP000029736"/>
    </source>
</evidence>
<gene>
    <name evidence="1" type="ORF">IX84_15000</name>
</gene>
<dbReference type="Proteomes" id="UP000029736">
    <property type="component" value="Unassembled WGS sequence"/>
</dbReference>
<evidence type="ECO:0000313" key="1">
    <source>
        <dbReference type="EMBL" id="KGE87513.1"/>
    </source>
</evidence>
<accession>A0A098S781</accession>
<comment type="caution">
    <text evidence="1">The sequence shown here is derived from an EMBL/GenBank/DDBJ whole genome shotgun (WGS) entry which is preliminary data.</text>
</comment>
<organism evidence="1 2">
    <name type="scientific">Phaeodactylibacter xiamenensis</name>
    <dbReference type="NCBI Taxonomy" id="1524460"/>
    <lineage>
        <taxon>Bacteria</taxon>
        <taxon>Pseudomonadati</taxon>
        <taxon>Bacteroidota</taxon>
        <taxon>Saprospiria</taxon>
        <taxon>Saprospirales</taxon>
        <taxon>Haliscomenobacteraceae</taxon>
        <taxon>Phaeodactylibacter</taxon>
    </lineage>
</organism>
<dbReference type="RefSeq" id="WP_044222004.1">
    <property type="nucleotide sequence ID" value="NZ_JBKAGJ010000034.1"/>
</dbReference>
<dbReference type="AlphaFoldDB" id="A0A098S781"/>
<keyword evidence="2" id="KW-1185">Reference proteome</keyword>
<sequence>MKYNFIIFTFSSLLLAFTGCKDEVPVTPDCPRCWDRDMICADAECDCPEESIETWLELRTSFISNELEARKFCIMPSSKTFVAYVEPFVCIDTFGLTFVEEPWTASPNEVGVPTGTSLVSEIPDDAEYSLTRQVLYIPPMTPDSLKEIHIHLLQPTRGELGESVCRDWTEDGNIAGYTRMIYKGLMVHPDTIKGRIEFMGNASGGTLSYLADEVIEPVDLIRTIPYEE</sequence>
<protein>
    <submittedName>
        <fullName evidence="1">Uncharacterized protein</fullName>
    </submittedName>
</protein>
<reference evidence="1 2" key="1">
    <citation type="journal article" date="2014" name="Int. J. Syst. Evol. Microbiol.">
        <title>Phaeodactylibacter xiamenensis gen. nov., sp. nov., a member of the family Saprospiraceae isolated from the marine alga Phaeodactylum tricornutum.</title>
        <authorList>
            <person name="Chen Z.Jr."/>
            <person name="Lei X."/>
            <person name="Lai Q."/>
            <person name="Li Y."/>
            <person name="Zhang B."/>
            <person name="Zhang J."/>
            <person name="Zhang H."/>
            <person name="Yang L."/>
            <person name="Zheng W."/>
            <person name="Tian Y."/>
            <person name="Yu Z."/>
            <person name="Xu H.Jr."/>
            <person name="Zheng T."/>
        </authorList>
    </citation>
    <scope>NUCLEOTIDE SEQUENCE [LARGE SCALE GENOMIC DNA]</scope>
    <source>
        <strain evidence="1 2">KD52</strain>
    </source>
</reference>